<gene>
    <name evidence="1" type="ORF">GSPATT00008025001</name>
</gene>
<dbReference type="OrthoDB" id="310259at2759"/>
<accession>A0CL11</accession>
<dbReference type="HOGENOM" id="CLU_339039_0_0_1"/>
<evidence type="ECO:0000313" key="1">
    <source>
        <dbReference type="EMBL" id="CAK71478.1"/>
    </source>
</evidence>
<dbReference type="GeneID" id="5024660"/>
<sequence>MQLNDDQQIDKEDQFNNNQFISIRQVSLRLNVYKVHKLDFNYQKRTKVINQFINNEQNYQMTEQCNKYEQPQKNQYQNFTKDHKINTIMGYKQIEDDESFLGRIMQEILWLTKLANNESSKQEGQDKYQAATSWMNEMAQKSEEISDFCQQIQEVYKGINQILKNFSQKSDEDKAKENFQHVVLLNQNENKYCWRFLHVSSFVQNLLFQDYSQNKLKSLRSIYINFTGETYQKHIDFWSLSHHKNKKLSKFITLYPLNYNASDQQQENEFTNENQNKAQYNSFQTMINVKKNTNQQTIFPIFYKSILSQSQIQIIYSTLLLPIINSFQPQFIYLDLQISNKFQIQLEGVEYLLRQLQKKANLIVYPCYKVTINNKDVLDTELQNSYLNAVLSGISGFKMMKTKTLNDNTPQENFNWANLMYKSFYQSDAFMQKQTQFLKTQAILYDRFTQYYEVYQFPIRLENDLMSWIIPFDIYLSCKQFTNYYCFYHLNYVILFDQNTKSIFYQEISTIPKNIINGLIKQKFLHANVPKHLIEPSILIIGKYLIIVYGHEKSLHESKFFDGILIFDFEELEEFKEYQRVPDENTKDLLGCIRNRRCPQICQNNGFKIEEHQLSFFLIGGEFMKQIEQLIRSDNNKNYIEVVNVDLKTQKFKSYPIQFKLVHSQASLKPWPYQLVFEYSFQNVHLYLIQTGSYLLKRNKFQYPIDPIYHNYSQLLVQQDNQYSLYDIRVVKKKDKEYYLKIEQLYSPSRNWILEISQCSQSKIVWKAYLTRLVKLKNPSKWEILKTYKPLFLDINCNTYFQICIELTINLIIPNNHLDFKNYTVELDYEIMSLQKIND</sequence>
<dbReference type="AlphaFoldDB" id="A0CL11"/>
<name>A0CL11_PARTE</name>
<proteinExistence type="predicted"/>
<dbReference type="EMBL" id="CT868097">
    <property type="protein sequence ID" value="CAK71478.1"/>
    <property type="molecule type" value="Genomic_DNA"/>
</dbReference>
<keyword evidence="2" id="KW-1185">Reference proteome</keyword>
<dbReference type="InParanoid" id="A0CL11"/>
<dbReference type="Proteomes" id="UP000000600">
    <property type="component" value="Unassembled WGS sequence"/>
</dbReference>
<organism evidence="1 2">
    <name type="scientific">Paramecium tetraurelia</name>
    <dbReference type="NCBI Taxonomy" id="5888"/>
    <lineage>
        <taxon>Eukaryota</taxon>
        <taxon>Sar</taxon>
        <taxon>Alveolata</taxon>
        <taxon>Ciliophora</taxon>
        <taxon>Intramacronucleata</taxon>
        <taxon>Oligohymenophorea</taxon>
        <taxon>Peniculida</taxon>
        <taxon>Parameciidae</taxon>
        <taxon>Paramecium</taxon>
    </lineage>
</organism>
<dbReference type="OMA" id="RRCPQIC"/>
<reference evidence="1 2" key="1">
    <citation type="journal article" date="2006" name="Nature">
        <title>Global trends of whole-genome duplications revealed by the ciliate Paramecium tetraurelia.</title>
        <authorList>
            <consortium name="Genoscope"/>
            <person name="Aury J.-M."/>
            <person name="Jaillon O."/>
            <person name="Duret L."/>
            <person name="Noel B."/>
            <person name="Jubin C."/>
            <person name="Porcel B.M."/>
            <person name="Segurens B."/>
            <person name="Daubin V."/>
            <person name="Anthouard V."/>
            <person name="Aiach N."/>
            <person name="Arnaiz O."/>
            <person name="Billaut A."/>
            <person name="Beisson J."/>
            <person name="Blanc I."/>
            <person name="Bouhouche K."/>
            <person name="Camara F."/>
            <person name="Duharcourt S."/>
            <person name="Guigo R."/>
            <person name="Gogendeau D."/>
            <person name="Katinka M."/>
            <person name="Keller A.-M."/>
            <person name="Kissmehl R."/>
            <person name="Klotz C."/>
            <person name="Koll F."/>
            <person name="Le Moue A."/>
            <person name="Lepere C."/>
            <person name="Malinsky S."/>
            <person name="Nowacki M."/>
            <person name="Nowak J.K."/>
            <person name="Plattner H."/>
            <person name="Poulain J."/>
            <person name="Ruiz F."/>
            <person name="Serrano V."/>
            <person name="Zagulski M."/>
            <person name="Dessen P."/>
            <person name="Betermier M."/>
            <person name="Weissenbach J."/>
            <person name="Scarpelli C."/>
            <person name="Schachter V."/>
            <person name="Sperling L."/>
            <person name="Meyer E."/>
            <person name="Cohen J."/>
            <person name="Wincker P."/>
        </authorList>
    </citation>
    <scope>NUCLEOTIDE SEQUENCE [LARGE SCALE GENOMIC DNA]</scope>
    <source>
        <strain evidence="1 2">Stock d4-2</strain>
    </source>
</reference>
<dbReference type="RefSeq" id="XP_001438875.1">
    <property type="nucleotide sequence ID" value="XM_001438838.1"/>
</dbReference>
<protein>
    <submittedName>
        <fullName evidence="1">Uncharacterized protein</fullName>
    </submittedName>
</protein>
<evidence type="ECO:0000313" key="2">
    <source>
        <dbReference type="Proteomes" id="UP000000600"/>
    </source>
</evidence>
<dbReference type="KEGG" id="ptm:GSPATT00008025001"/>